<evidence type="ECO:0000256" key="1">
    <source>
        <dbReference type="ARBA" id="ARBA00001966"/>
    </source>
</evidence>
<dbReference type="InterPro" id="IPR013785">
    <property type="entry name" value="Aldolase_TIM"/>
</dbReference>
<accession>A0AAP3AM00</accession>
<evidence type="ECO:0000256" key="4">
    <source>
        <dbReference type="ARBA" id="ARBA00023004"/>
    </source>
</evidence>
<proteinExistence type="inferred from homology"/>
<comment type="caution">
    <text evidence="8">The sequence shown here is derived from an EMBL/GenBank/DDBJ whole genome shotgun (WGS) entry which is preliminary data.</text>
</comment>
<gene>
    <name evidence="8" type="ORF">OKE68_01340</name>
</gene>
<evidence type="ECO:0000256" key="5">
    <source>
        <dbReference type="ARBA" id="ARBA00023014"/>
    </source>
</evidence>
<organism evidence="8 9">
    <name type="scientific">Riemerella anatipestifer</name>
    <name type="common">Moraxella anatipestifer</name>
    <dbReference type="NCBI Taxonomy" id="34085"/>
    <lineage>
        <taxon>Bacteria</taxon>
        <taxon>Pseudomonadati</taxon>
        <taxon>Bacteroidota</taxon>
        <taxon>Flavobacteriia</taxon>
        <taxon>Flavobacteriales</taxon>
        <taxon>Weeksellaceae</taxon>
        <taxon>Riemerella</taxon>
    </lineage>
</organism>
<dbReference type="Gene3D" id="3.20.20.70">
    <property type="entry name" value="Aldolase class I"/>
    <property type="match status" value="1"/>
</dbReference>
<feature type="domain" description="Radical SAM core" evidence="7">
    <location>
        <begin position="91"/>
        <end position="234"/>
    </location>
</feature>
<sequence>MYKLTEYYEVEDISEAEKLLFSTRTGILLHISNDVYKQILDRKYELINEKVLYKLLSSEILIPEDENEYSTIINFFKEKTSQKDKILNYTIQPTANCQLGCHYCGQVHEKVNMEEDIVEKTFKYISKTLLDGKYSGLFITWYGAEPLLGIKGIRNLSEKIIKFCDENNILYTAMMITNGLALKERVFEELVNLNIIKYQITLDGDKNHHDSSRYTKKKEKTFEIILKNIVNAVNNPLYDEKQCLILIRCNIHKDNYTSIDSLMEQLYNLGISEKITLDFAPVHDWGKNYAKDNLGLTPSFFGELEIDWFLKMREYNFKFVKDILPKKKMGTCMVTNKESELIDAKGRLSYCWETPYTPEFDNEKSELFHGDIFNSEKKDRSILPLGNWYDDIDNEEYGTTCKKCKFLPVCGGGCPIHWYKEMAMCPSFKYNFKERMVLQYIMSREYFDGKTNIQT</sequence>
<dbReference type="SFLD" id="SFLDS00029">
    <property type="entry name" value="Radical_SAM"/>
    <property type="match status" value="1"/>
</dbReference>
<dbReference type="PANTHER" id="PTHR43273">
    <property type="entry name" value="ANAEROBIC SULFATASE-MATURATING ENZYME HOMOLOG ASLB-RELATED"/>
    <property type="match status" value="1"/>
</dbReference>
<dbReference type="GO" id="GO:0046872">
    <property type="term" value="F:metal ion binding"/>
    <property type="evidence" value="ECO:0007669"/>
    <property type="project" value="UniProtKB-KW"/>
</dbReference>
<dbReference type="PANTHER" id="PTHR43273:SF3">
    <property type="entry name" value="ANAEROBIC SULFATASE-MATURATING ENZYME HOMOLOG ASLB-RELATED"/>
    <property type="match status" value="1"/>
</dbReference>
<evidence type="ECO:0000313" key="8">
    <source>
        <dbReference type="EMBL" id="MCW0522964.1"/>
    </source>
</evidence>
<name>A0AAP3AM00_RIEAN</name>
<dbReference type="InterPro" id="IPR058240">
    <property type="entry name" value="rSAM_sf"/>
</dbReference>
<dbReference type="SUPFAM" id="SSF102114">
    <property type="entry name" value="Radical SAM enzymes"/>
    <property type="match status" value="1"/>
</dbReference>
<dbReference type="InterPro" id="IPR023885">
    <property type="entry name" value="4Fe4S-binding_SPASM_dom"/>
</dbReference>
<dbReference type="Pfam" id="PF04055">
    <property type="entry name" value="Radical_SAM"/>
    <property type="match status" value="1"/>
</dbReference>
<dbReference type="EMBL" id="JAOZYT010000005">
    <property type="protein sequence ID" value="MCW0522964.1"/>
    <property type="molecule type" value="Genomic_DNA"/>
</dbReference>
<keyword evidence="2" id="KW-0949">S-adenosyl-L-methionine</keyword>
<evidence type="ECO:0000256" key="2">
    <source>
        <dbReference type="ARBA" id="ARBA00022691"/>
    </source>
</evidence>
<dbReference type="GO" id="GO:0016491">
    <property type="term" value="F:oxidoreductase activity"/>
    <property type="evidence" value="ECO:0007669"/>
    <property type="project" value="InterPro"/>
</dbReference>
<keyword evidence="3" id="KW-0479">Metal-binding</keyword>
<reference evidence="8" key="1">
    <citation type="submission" date="2022-10" db="EMBL/GenBank/DDBJ databases">
        <title>Sifting through the core-genome to identify putative cross-protective antigens against Riemerella anatipestifer.</title>
        <authorList>
            <person name="Zheng X."/>
            <person name="Zhang W."/>
        </authorList>
    </citation>
    <scope>NUCLEOTIDE SEQUENCE</scope>
    <source>
        <strain evidence="8">ZWRA178</strain>
    </source>
</reference>
<comment type="cofactor">
    <cofactor evidence="1">
        <name>[4Fe-4S] cluster</name>
        <dbReference type="ChEBI" id="CHEBI:49883"/>
    </cofactor>
</comment>
<protein>
    <submittedName>
        <fullName evidence="8">SPASM domain-containing protein</fullName>
    </submittedName>
</protein>
<dbReference type="NCBIfam" id="TIGR04085">
    <property type="entry name" value="rSAM_more_4Fe4S"/>
    <property type="match status" value="1"/>
</dbReference>
<evidence type="ECO:0000259" key="7">
    <source>
        <dbReference type="Pfam" id="PF04055"/>
    </source>
</evidence>
<dbReference type="CDD" id="cd01335">
    <property type="entry name" value="Radical_SAM"/>
    <property type="match status" value="1"/>
</dbReference>
<dbReference type="AlphaFoldDB" id="A0AAP3AM00"/>
<dbReference type="InterPro" id="IPR007197">
    <property type="entry name" value="rSAM"/>
</dbReference>
<evidence type="ECO:0000313" key="9">
    <source>
        <dbReference type="Proteomes" id="UP001207440"/>
    </source>
</evidence>
<dbReference type="Proteomes" id="UP001207440">
    <property type="component" value="Unassembled WGS sequence"/>
</dbReference>
<evidence type="ECO:0000256" key="3">
    <source>
        <dbReference type="ARBA" id="ARBA00022723"/>
    </source>
</evidence>
<dbReference type="InterPro" id="IPR023867">
    <property type="entry name" value="Sulphatase_maturase_rSAM"/>
</dbReference>
<dbReference type="SFLD" id="SFLDG01067">
    <property type="entry name" value="SPASM/twitch_domain_containing"/>
    <property type="match status" value="1"/>
</dbReference>
<evidence type="ECO:0000256" key="6">
    <source>
        <dbReference type="ARBA" id="ARBA00023601"/>
    </source>
</evidence>
<dbReference type="RefSeq" id="WP_064969533.1">
    <property type="nucleotide sequence ID" value="NZ_CP029760.1"/>
</dbReference>
<keyword evidence="4" id="KW-0408">Iron</keyword>
<dbReference type="GO" id="GO:0051536">
    <property type="term" value="F:iron-sulfur cluster binding"/>
    <property type="evidence" value="ECO:0007669"/>
    <property type="project" value="UniProtKB-KW"/>
</dbReference>
<comment type="similarity">
    <text evidence="6">Belongs to the radical SAM superfamily. Anaerobic sulfatase-maturating enzyme family.</text>
</comment>
<keyword evidence="5" id="KW-0411">Iron-sulfur</keyword>